<dbReference type="PANTHER" id="PTHR46441:SF5">
    <property type="entry name" value="TRANSMEMBRANE EPIDIDYMAL PROTEIN 1"/>
    <property type="match status" value="1"/>
</dbReference>
<gene>
    <name evidence="2" type="ORF">Celaphus_00012562</name>
</gene>
<keyword evidence="1" id="KW-0812">Transmembrane</keyword>
<protein>
    <submittedName>
        <fullName evidence="2">Uncharacterized protein</fullName>
    </submittedName>
</protein>
<sequence>MAESGSVEHAAFGQRHEVVPVMHREGLKGTIRALGEDVIGCVLYHTSPLYALELPAQFAVHLKQPGLVLRLGLLGDDALFLSWRLFPELAAEPPASSRLGYLLLLVVFQLGLIPSNEVDFISCIESHDIKFFGGIFGNSDDILSDILTAGAKGRHGRWTSKARDWEDPWRPFQHHNAWQHATIIAFFLLSALVDLTSQVWLEQLSMKLEWAVTALALVIVLEMVALPEHRNTLEFQVHTLLMLPAFLLALVLTIKENAFRKTQVPPCLDNPGLLRELDPSNMS</sequence>
<feature type="transmembrane region" description="Helical" evidence="1">
    <location>
        <begin position="208"/>
        <end position="225"/>
    </location>
</feature>
<proteinExistence type="predicted"/>
<keyword evidence="1" id="KW-1133">Transmembrane helix</keyword>
<evidence type="ECO:0000313" key="3">
    <source>
        <dbReference type="Proteomes" id="UP000242450"/>
    </source>
</evidence>
<feature type="transmembrane region" description="Helical" evidence="1">
    <location>
        <begin position="177"/>
        <end position="196"/>
    </location>
</feature>
<dbReference type="AlphaFoldDB" id="A0A212CJL1"/>
<evidence type="ECO:0000256" key="1">
    <source>
        <dbReference type="SAM" id="Phobius"/>
    </source>
</evidence>
<organism evidence="2 3">
    <name type="scientific">Cervus elaphus hippelaphus</name>
    <name type="common">European red deer</name>
    <dbReference type="NCBI Taxonomy" id="46360"/>
    <lineage>
        <taxon>Eukaryota</taxon>
        <taxon>Metazoa</taxon>
        <taxon>Chordata</taxon>
        <taxon>Craniata</taxon>
        <taxon>Vertebrata</taxon>
        <taxon>Euteleostomi</taxon>
        <taxon>Mammalia</taxon>
        <taxon>Eutheria</taxon>
        <taxon>Laurasiatheria</taxon>
        <taxon>Artiodactyla</taxon>
        <taxon>Ruminantia</taxon>
        <taxon>Pecora</taxon>
        <taxon>Cervidae</taxon>
        <taxon>Cervinae</taxon>
        <taxon>Cervus</taxon>
    </lineage>
</organism>
<feature type="transmembrane region" description="Helical" evidence="1">
    <location>
        <begin position="237"/>
        <end position="254"/>
    </location>
</feature>
<dbReference type="OrthoDB" id="551896at2759"/>
<accession>A0A212CJL1</accession>
<name>A0A212CJL1_CEREH</name>
<dbReference type="PANTHER" id="PTHR46441">
    <property type="entry name" value="TRANSMEMBRANE EPIDIDYMAL FAMILY MEMBER 3"/>
    <property type="match status" value="1"/>
</dbReference>
<evidence type="ECO:0000313" key="2">
    <source>
        <dbReference type="EMBL" id="OWK06181.1"/>
    </source>
</evidence>
<reference evidence="2 3" key="1">
    <citation type="journal article" date="2018" name="Mol. Genet. Genomics">
        <title>The red deer Cervus elaphus genome CerEla1.0: sequencing, annotating, genes, and chromosomes.</title>
        <authorList>
            <person name="Bana N.A."/>
            <person name="Nyiri A."/>
            <person name="Nagy J."/>
            <person name="Frank K."/>
            <person name="Nagy T."/>
            <person name="Steger V."/>
            <person name="Schiller M."/>
            <person name="Lakatos P."/>
            <person name="Sugar L."/>
            <person name="Horn P."/>
            <person name="Barta E."/>
            <person name="Orosz L."/>
        </authorList>
    </citation>
    <scope>NUCLEOTIDE SEQUENCE [LARGE SCALE GENOMIC DNA]</scope>
    <source>
        <strain evidence="2">Hungarian</strain>
    </source>
</reference>
<dbReference type="EMBL" id="MKHE01000019">
    <property type="protein sequence ID" value="OWK06181.1"/>
    <property type="molecule type" value="Genomic_DNA"/>
</dbReference>
<keyword evidence="3" id="KW-1185">Reference proteome</keyword>
<comment type="caution">
    <text evidence="2">The sequence shown here is derived from an EMBL/GenBank/DDBJ whole genome shotgun (WGS) entry which is preliminary data.</text>
</comment>
<keyword evidence="1" id="KW-0472">Membrane</keyword>
<dbReference type="Proteomes" id="UP000242450">
    <property type="component" value="Chromosome 19"/>
</dbReference>